<keyword evidence="4" id="KW-1185">Reference proteome</keyword>
<name>A0A6L5G1V2_9ACTN</name>
<feature type="chain" id="PRO_5026880054" description="LPXTG cell wall anchor domain-containing protein" evidence="2">
    <location>
        <begin position="29"/>
        <end position="515"/>
    </location>
</feature>
<feature type="transmembrane region" description="Helical" evidence="1">
    <location>
        <begin position="490"/>
        <end position="509"/>
    </location>
</feature>
<keyword evidence="1" id="KW-0812">Transmembrane</keyword>
<comment type="caution">
    <text evidence="3">The sequence shown here is derived from an EMBL/GenBank/DDBJ whole genome shotgun (WGS) entry which is preliminary data.</text>
</comment>
<dbReference type="RefSeq" id="WP_153023335.1">
    <property type="nucleotide sequence ID" value="NZ_WIAO01000001.1"/>
</dbReference>
<dbReference type="AlphaFoldDB" id="A0A6L5G1V2"/>
<proteinExistence type="predicted"/>
<evidence type="ECO:0000256" key="2">
    <source>
        <dbReference type="SAM" id="SignalP"/>
    </source>
</evidence>
<sequence length="515" mass="53983">MRHRNPSRAGRAVAASIAAALAGAGAFAHPAAAQAPVPVDVVHPSSHRITADGEEWYGSLTIAFGDDFTEGAHDVTADFSLAPDTGVVYREHHDPQYGGCSPDAATGLLACEAPDAGRTVDFSYLYAAEPGADLGVHPYTVTIAVDGETVLVLDEDMEVVAPDTEDPYMHSHVAYDGIAPGDAAAVRPEFLQDKALPDDTAAVVVSAFAADYLPQGLVAPQDDWDNCMDDHGALVCAVTDFEDARGTAFTFTEPIRYEVAATAPGPIHLCGCSYAVFPIDAESLESWFGGVTWDGSDDVLGFQAVSEPESDFADPETGRIDIWSAEQPYDLAVDGAKFKGGNGDEVTVTIPVENRGPAEAPTFMDGPGSYALVGDLPAGVAFVGIEAPEDGWHCEEGDSDFLNDSMPAVDEDETDFVCLFYGTDPGTVHEYRLTVEITDKRSTDKGSVQVVTLGDEEYPGALDADLRNSTADLTIGGGGPKLPVTGASTAWFIAAASTALLSGLILALAGRRRTG</sequence>
<dbReference type="Proteomes" id="UP000477750">
    <property type="component" value="Unassembled WGS sequence"/>
</dbReference>
<organism evidence="3 4">
    <name type="scientific">Glycomyces albidus</name>
    <dbReference type="NCBI Taxonomy" id="2656774"/>
    <lineage>
        <taxon>Bacteria</taxon>
        <taxon>Bacillati</taxon>
        <taxon>Actinomycetota</taxon>
        <taxon>Actinomycetes</taxon>
        <taxon>Glycomycetales</taxon>
        <taxon>Glycomycetaceae</taxon>
        <taxon>Glycomyces</taxon>
    </lineage>
</organism>
<keyword evidence="1" id="KW-1133">Transmembrane helix</keyword>
<gene>
    <name evidence="3" type="ORF">GFD30_00925</name>
</gene>
<evidence type="ECO:0000256" key="1">
    <source>
        <dbReference type="SAM" id="Phobius"/>
    </source>
</evidence>
<evidence type="ECO:0000313" key="4">
    <source>
        <dbReference type="Proteomes" id="UP000477750"/>
    </source>
</evidence>
<keyword evidence="2" id="KW-0732">Signal</keyword>
<evidence type="ECO:0008006" key="5">
    <source>
        <dbReference type="Google" id="ProtNLM"/>
    </source>
</evidence>
<dbReference type="EMBL" id="WIAO01000001">
    <property type="protein sequence ID" value="MQM24146.1"/>
    <property type="molecule type" value="Genomic_DNA"/>
</dbReference>
<reference evidence="3 4" key="1">
    <citation type="submission" date="2019-10" db="EMBL/GenBank/DDBJ databases">
        <title>Glycomyces albidus sp. nov., a novel actinomycete isolated from rhizosphere soil of wheat (Triticum aestivum L.).</title>
        <authorList>
            <person name="Qian L."/>
        </authorList>
    </citation>
    <scope>NUCLEOTIDE SEQUENCE [LARGE SCALE GENOMIC DNA]</scope>
    <source>
        <strain evidence="3 4">NEAU-7082</strain>
    </source>
</reference>
<keyword evidence="1" id="KW-0472">Membrane</keyword>
<feature type="signal peptide" evidence="2">
    <location>
        <begin position="1"/>
        <end position="28"/>
    </location>
</feature>
<protein>
    <recommendedName>
        <fullName evidence="5">LPXTG cell wall anchor domain-containing protein</fullName>
    </recommendedName>
</protein>
<accession>A0A6L5G1V2</accession>
<evidence type="ECO:0000313" key="3">
    <source>
        <dbReference type="EMBL" id="MQM24146.1"/>
    </source>
</evidence>